<proteinExistence type="predicted"/>
<accession>A0A6F8ZEL1</accession>
<keyword evidence="2" id="KW-1185">Reference proteome</keyword>
<protein>
    <submittedName>
        <fullName evidence="1">Uncharacterized protein</fullName>
    </submittedName>
</protein>
<gene>
    <name evidence="1" type="ORF">R50_0701</name>
</gene>
<organism evidence="1 2">
    <name type="scientific">Candidatus Hydrogenisulfobacillus filiaventi</name>
    <dbReference type="NCBI Taxonomy" id="2707344"/>
    <lineage>
        <taxon>Bacteria</taxon>
        <taxon>Bacillati</taxon>
        <taxon>Bacillota</taxon>
        <taxon>Clostridia</taxon>
        <taxon>Eubacteriales</taxon>
        <taxon>Clostridiales Family XVII. Incertae Sedis</taxon>
        <taxon>Candidatus Hydrogenisulfobacillus</taxon>
    </lineage>
</organism>
<dbReference type="Proteomes" id="UP000503399">
    <property type="component" value="Chromosome"/>
</dbReference>
<name>A0A6F8ZEL1_9FIRM</name>
<dbReference type="AlphaFoldDB" id="A0A6F8ZEL1"/>
<sequence length="56" mass="6055">MPDTDATEPCAWCGEAGSEHCPDCQAALCPTHRCATCGRCADDCLCTGYRWVPDLF</sequence>
<dbReference type="EMBL" id="LR778114">
    <property type="protein sequence ID" value="CAB1128207.1"/>
    <property type="molecule type" value="Genomic_DNA"/>
</dbReference>
<reference evidence="1 2" key="1">
    <citation type="submission" date="2020-02" db="EMBL/GenBank/DDBJ databases">
        <authorList>
            <person name="Hogendoorn C."/>
        </authorList>
    </citation>
    <scope>NUCLEOTIDE SEQUENCE [LARGE SCALE GENOMIC DNA]</scope>
    <source>
        <strain evidence="1">R501</strain>
    </source>
</reference>
<evidence type="ECO:0000313" key="1">
    <source>
        <dbReference type="EMBL" id="CAB1128207.1"/>
    </source>
</evidence>
<dbReference type="KEGG" id="hfv:R50_0701"/>
<evidence type="ECO:0000313" key="2">
    <source>
        <dbReference type="Proteomes" id="UP000503399"/>
    </source>
</evidence>